<dbReference type="CDD" id="cd03788">
    <property type="entry name" value="GT20_TPS"/>
    <property type="match status" value="1"/>
</dbReference>
<comment type="similarity">
    <text evidence="1">Belongs to the glycosyltransferase 20 family.</text>
</comment>
<keyword evidence="4" id="KW-1185">Reference proteome</keyword>
<evidence type="ECO:0000256" key="2">
    <source>
        <dbReference type="SAM" id="MobiDB-lite"/>
    </source>
</evidence>
<dbReference type="Proteomes" id="UP000199406">
    <property type="component" value="Unassembled WGS sequence"/>
</dbReference>
<name>A0A1G7QRA9_9ACTN</name>
<dbReference type="PANTHER" id="PTHR10788:SF106">
    <property type="entry name" value="BCDNA.GH08860"/>
    <property type="match status" value="1"/>
</dbReference>
<feature type="region of interest" description="Disordered" evidence="2">
    <location>
        <begin position="470"/>
        <end position="496"/>
    </location>
</feature>
<dbReference type="EMBL" id="FNBT01000009">
    <property type="protein sequence ID" value="SDG00190.1"/>
    <property type="molecule type" value="Genomic_DNA"/>
</dbReference>
<protein>
    <submittedName>
        <fullName evidence="3">Trehalose 6-phosphate synthase</fullName>
    </submittedName>
</protein>
<dbReference type="PANTHER" id="PTHR10788">
    <property type="entry name" value="TREHALOSE-6-PHOSPHATE SYNTHASE"/>
    <property type="match status" value="1"/>
</dbReference>
<dbReference type="GO" id="GO:0004805">
    <property type="term" value="F:trehalose-phosphatase activity"/>
    <property type="evidence" value="ECO:0007669"/>
    <property type="project" value="TreeGrafter"/>
</dbReference>
<dbReference type="InterPro" id="IPR001830">
    <property type="entry name" value="Glyco_trans_20"/>
</dbReference>
<evidence type="ECO:0000313" key="3">
    <source>
        <dbReference type="EMBL" id="SDG00190.1"/>
    </source>
</evidence>
<dbReference type="Gene3D" id="3.40.50.2000">
    <property type="entry name" value="Glycogen Phosphorylase B"/>
    <property type="match status" value="2"/>
</dbReference>
<accession>A0A1G7QRA9</accession>
<dbReference type="Pfam" id="PF00982">
    <property type="entry name" value="Glyco_transf_20"/>
    <property type="match status" value="1"/>
</dbReference>
<reference evidence="4" key="1">
    <citation type="submission" date="2016-10" db="EMBL/GenBank/DDBJ databases">
        <authorList>
            <person name="Varghese N."/>
            <person name="Submissions S."/>
        </authorList>
    </citation>
    <scope>NUCLEOTIDE SEQUENCE [LARGE SCALE GENOMIC DNA]</scope>
    <source>
        <strain evidence="4">DSM 44268</strain>
    </source>
</reference>
<organism evidence="3 4">
    <name type="scientific">Blastococcus aurantiacus</name>
    <dbReference type="NCBI Taxonomy" id="1550231"/>
    <lineage>
        <taxon>Bacteria</taxon>
        <taxon>Bacillati</taxon>
        <taxon>Actinomycetota</taxon>
        <taxon>Actinomycetes</taxon>
        <taxon>Geodermatophilales</taxon>
        <taxon>Geodermatophilaceae</taxon>
        <taxon>Blastococcus</taxon>
    </lineage>
</organism>
<dbReference type="RefSeq" id="WP_255362563.1">
    <property type="nucleotide sequence ID" value="NZ_FNBT01000009.1"/>
</dbReference>
<proteinExistence type="inferred from homology"/>
<dbReference type="SUPFAM" id="SSF53756">
    <property type="entry name" value="UDP-Glycosyltransferase/glycogen phosphorylase"/>
    <property type="match status" value="1"/>
</dbReference>
<sequence length="496" mass="54352">MTAGTENDVGAESPVVVVANRLPVDQVTDPDGSTRWQRSPGGLVTALEPFVAGRGGAWVGWSGSAGEAPEPFESGGMSLVPIPLTEDEVDRYYEGMSNASLWPLYHDVVEKPEYHRNWWDTYVQVNKRFAERTAEVAAENAIVWVHDYQLQLVPAMLRQQRPDLTIGFFLHIPFPPYELFTQLPWRSAIVEGLLGADLVGFQRPAAAANFVQLARRLHDLPARGSTIEYDGRTVAARAFPISIDVDSFDQLARSPEVLARAEEIRAELGNPAKIILGVDRLDYTKGIGVRLEAFEELLEDGAVEAPDTVLVQVATPSRERVEHYVHMRETIEQQVGHINGVFGSIAGPAVHYFNQSMPREELAALYRAADVMLVTPYRDGMNLVAKEYVAARGDLGGALVLSEFAGAAAELKQAFLVNPHDIAGVKSQLLRALRMDPAEGAKRMRAMRRHLAKNDLDHWASSFFRALNDQASGQPTGRTVGRATAPLSTGRGGAQG</sequence>
<dbReference type="GO" id="GO:0003825">
    <property type="term" value="F:alpha,alpha-trehalose-phosphate synthase (UDP-forming) activity"/>
    <property type="evidence" value="ECO:0007669"/>
    <property type="project" value="TreeGrafter"/>
</dbReference>
<gene>
    <name evidence="3" type="ORF">SAMN05660662_4120</name>
</gene>
<evidence type="ECO:0000313" key="4">
    <source>
        <dbReference type="Proteomes" id="UP000199406"/>
    </source>
</evidence>
<dbReference type="GO" id="GO:0005992">
    <property type="term" value="P:trehalose biosynthetic process"/>
    <property type="evidence" value="ECO:0007669"/>
    <property type="project" value="InterPro"/>
</dbReference>
<dbReference type="AlphaFoldDB" id="A0A1G7QRA9"/>
<dbReference type="GO" id="GO:0005829">
    <property type="term" value="C:cytosol"/>
    <property type="evidence" value="ECO:0007669"/>
    <property type="project" value="TreeGrafter"/>
</dbReference>
<dbReference type="STRING" id="1550231.SAMN05660662_4120"/>
<evidence type="ECO:0000256" key="1">
    <source>
        <dbReference type="ARBA" id="ARBA00008799"/>
    </source>
</evidence>